<dbReference type="SUPFAM" id="SSF53474">
    <property type="entry name" value="alpha/beta-Hydrolases"/>
    <property type="match status" value="1"/>
</dbReference>
<comment type="caution">
    <text evidence="1">The sequence shown here is derived from an EMBL/GenBank/DDBJ whole genome shotgun (WGS) entry which is preliminary data.</text>
</comment>
<evidence type="ECO:0000313" key="1">
    <source>
        <dbReference type="EMBL" id="GHP10087.1"/>
    </source>
</evidence>
<name>A0A830HYR9_9CHLO</name>
<dbReference type="Pfam" id="PF08538">
    <property type="entry name" value="DUF1749"/>
    <property type="match status" value="1"/>
</dbReference>
<dbReference type="InterPro" id="IPR029058">
    <property type="entry name" value="AB_hydrolase_fold"/>
</dbReference>
<reference evidence="1" key="1">
    <citation type="submission" date="2020-10" db="EMBL/GenBank/DDBJ databases">
        <title>Unveiling of a novel bifunctional photoreceptor, Dualchrome1, isolated from a cosmopolitan green alga.</title>
        <authorList>
            <person name="Suzuki S."/>
            <person name="Kawachi M."/>
        </authorList>
    </citation>
    <scope>NUCLEOTIDE SEQUENCE</scope>
    <source>
        <strain evidence="1">NIES 2893</strain>
    </source>
</reference>
<dbReference type="Gene3D" id="3.40.50.1820">
    <property type="entry name" value="alpha/beta hydrolase"/>
    <property type="match status" value="1"/>
</dbReference>
<dbReference type="InterPro" id="IPR013744">
    <property type="entry name" value="SidJ"/>
</dbReference>
<dbReference type="Proteomes" id="UP000660262">
    <property type="component" value="Unassembled WGS sequence"/>
</dbReference>
<keyword evidence="2" id="KW-1185">Reference proteome</keyword>
<dbReference type="OrthoDB" id="10034502at2759"/>
<dbReference type="EMBL" id="BNJQ01000027">
    <property type="protein sequence ID" value="GHP10087.1"/>
    <property type="molecule type" value="Genomic_DNA"/>
</dbReference>
<organism evidence="1 2">
    <name type="scientific">Pycnococcus provasolii</name>
    <dbReference type="NCBI Taxonomy" id="41880"/>
    <lineage>
        <taxon>Eukaryota</taxon>
        <taxon>Viridiplantae</taxon>
        <taxon>Chlorophyta</taxon>
        <taxon>Pseudoscourfieldiophyceae</taxon>
        <taxon>Pseudoscourfieldiales</taxon>
        <taxon>Pycnococcaceae</taxon>
        <taxon>Pycnococcus</taxon>
    </lineage>
</organism>
<gene>
    <name evidence="1" type="ORF">PPROV_000882000</name>
</gene>
<proteinExistence type="predicted"/>
<accession>A0A830HYR9</accession>
<dbReference type="PANTHER" id="PTHR31591">
    <property type="entry name" value="UPF0613 PROTEIN PB24D3.06C"/>
    <property type="match status" value="1"/>
</dbReference>
<dbReference type="AlphaFoldDB" id="A0A830HYR9"/>
<sequence>MSVSIGLSVSLVTLGLWSVHLHRRLALLARLLVSAREAARDAARDDDEHSGDDVSLGGEDTNHQKFVSHLRLMSGHLLRYGPCEEHAMFISVSPGGEQNHNAQLVPQHCAIWIGGLTDGILGAPYLQHLSRQLHRHNCALVQINMRSSYRQYGLHTLRDDAEDIYRAMKKLLELGAEKFFLIGHSTGCQDLCKLGDALVYLRGSGTETEKVAATDMMARWSGAVLQAPVSDREDLSAESLSALSYAEKSDDDDEFIPVRILGVGHPPMTCRRAKALWSRNGDDDYFSTDLTDDELARRLSGIGEATCAHFLLSGGDEYAGGPLKGGGDGAHASHGARLARLCGKDASSSVVSGALHSCSNRVEACVESILQHMRVVGFVASP</sequence>
<dbReference type="PANTHER" id="PTHR31591:SF1">
    <property type="entry name" value="UPF0613 PROTEIN PB24D3.06C"/>
    <property type="match status" value="1"/>
</dbReference>
<evidence type="ECO:0000313" key="2">
    <source>
        <dbReference type="Proteomes" id="UP000660262"/>
    </source>
</evidence>
<protein>
    <submittedName>
        <fullName evidence="1">Uncharacterized protein</fullName>
    </submittedName>
</protein>